<dbReference type="PANTHER" id="PTHR33514">
    <property type="entry name" value="PROTEIN ABCI12, CHLOROPLASTIC"/>
    <property type="match status" value="1"/>
</dbReference>
<reference evidence="7 8" key="1">
    <citation type="journal article" date="2015" name="Genome Announc.">
        <title>Complete Genome Sequence of Bartonella ancashensis Strain 20.00, Isolated from the Blood of a Patient with Verruga Peruana.</title>
        <authorList>
            <person name="Hang J."/>
            <person name="Mullins K.E."/>
            <person name="Clifford R.J."/>
            <person name="Onmus-Leone F."/>
            <person name="Yang Y."/>
            <person name="Jiang J."/>
            <person name="Leguia M."/>
            <person name="Kasper M.R."/>
            <person name="Maguina C."/>
            <person name="Lesho E.P."/>
            <person name="Jarman R.G."/>
            <person name="Richards A.L."/>
            <person name="Blazes D."/>
        </authorList>
    </citation>
    <scope>NUCLEOTIDE SEQUENCE [LARGE SCALE GENOMIC DNA]</scope>
    <source>
        <strain evidence="7 8">20.00</strain>
    </source>
</reference>
<dbReference type="PATRIC" id="fig|1318743.3.peg.677"/>
<evidence type="ECO:0000256" key="3">
    <source>
        <dbReference type="ARBA" id="ARBA00022692"/>
    </source>
</evidence>
<organism evidence="7 8">
    <name type="scientific">Bartonella ancashensis</name>
    <dbReference type="NCBI Taxonomy" id="1318743"/>
    <lineage>
        <taxon>Bacteria</taxon>
        <taxon>Pseudomonadati</taxon>
        <taxon>Pseudomonadota</taxon>
        <taxon>Alphaproteobacteria</taxon>
        <taxon>Hyphomicrobiales</taxon>
        <taxon>Bartonellaceae</taxon>
        <taxon>Bartonella</taxon>
    </lineage>
</organism>
<evidence type="ECO:0000256" key="4">
    <source>
        <dbReference type="ARBA" id="ARBA00022989"/>
    </source>
</evidence>
<feature type="transmembrane region" description="Helical" evidence="6">
    <location>
        <begin position="12"/>
        <end position="32"/>
    </location>
</feature>
<keyword evidence="5 6" id="KW-0472">Membrane</keyword>
<keyword evidence="3 6" id="KW-0812">Transmembrane</keyword>
<sequence length="179" mass="20230">MFLILCGAVMSMVSSFFIPLSFLLLTVLLYKIAQIPLHHVVKQLKLMYPFLILIFIFQAILGNWLIGMWVVLRFIILVYLASLVSLTTKVSDMVDSIKVGFRPCRYFGINPLKLGMVLSMAIRFIPIVSEKFNAIYEAQKARGLGRNITAFAVPLVVCTIKMASEFAEALDARLYDDIE</sequence>
<dbReference type="STRING" id="1318743.PU02_0664"/>
<name>A0A0M5KTP7_9HYPH</name>
<evidence type="ECO:0000313" key="8">
    <source>
        <dbReference type="Proteomes" id="UP000057213"/>
    </source>
</evidence>
<evidence type="ECO:0000256" key="6">
    <source>
        <dbReference type="SAM" id="Phobius"/>
    </source>
</evidence>
<dbReference type="Proteomes" id="UP000057213">
    <property type="component" value="Chromosome"/>
</dbReference>
<proteinExistence type="inferred from homology"/>
<evidence type="ECO:0000256" key="2">
    <source>
        <dbReference type="ARBA" id="ARBA00008564"/>
    </source>
</evidence>
<feature type="transmembrane region" description="Helical" evidence="6">
    <location>
        <begin position="44"/>
        <end position="61"/>
    </location>
</feature>
<dbReference type="InterPro" id="IPR003339">
    <property type="entry name" value="ABC/ECF_trnsptr_transmembrane"/>
</dbReference>
<accession>A0A0M5KTP7</accession>
<dbReference type="PANTHER" id="PTHR33514:SF13">
    <property type="entry name" value="PROTEIN ABCI12, CHLOROPLASTIC"/>
    <property type="match status" value="1"/>
</dbReference>
<evidence type="ECO:0000313" key="7">
    <source>
        <dbReference type="EMBL" id="ALE03478.1"/>
    </source>
</evidence>
<dbReference type="Pfam" id="PF02361">
    <property type="entry name" value="CbiQ"/>
    <property type="match status" value="1"/>
</dbReference>
<comment type="subcellular location">
    <subcellularLocation>
        <location evidence="1">Membrane</location>
        <topology evidence="1">Multi-pass membrane protein</topology>
    </subcellularLocation>
</comment>
<dbReference type="CDD" id="cd16914">
    <property type="entry name" value="EcfT"/>
    <property type="match status" value="1"/>
</dbReference>
<gene>
    <name evidence="7" type="ORF">PU02_0664</name>
</gene>
<evidence type="ECO:0000256" key="1">
    <source>
        <dbReference type="ARBA" id="ARBA00004141"/>
    </source>
</evidence>
<dbReference type="AlphaFoldDB" id="A0A0M5KTP7"/>
<dbReference type="GO" id="GO:0005886">
    <property type="term" value="C:plasma membrane"/>
    <property type="evidence" value="ECO:0007669"/>
    <property type="project" value="TreeGrafter"/>
</dbReference>
<keyword evidence="4 6" id="KW-1133">Transmembrane helix</keyword>
<evidence type="ECO:0000256" key="5">
    <source>
        <dbReference type="ARBA" id="ARBA00023136"/>
    </source>
</evidence>
<protein>
    <submittedName>
        <fullName evidence="7">Transmembrane component BioN of energizing module of biotin ECF transporter</fullName>
    </submittedName>
</protein>
<dbReference type="EMBL" id="CP010401">
    <property type="protein sequence ID" value="ALE03478.1"/>
    <property type="molecule type" value="Genomic_DNA"/>
</dbReference>
<keyword evidence="8" id="KW-1185">Reference proteome</keyword>
<comment type="similarity">
    <text evidence="2">Belongs to the CbiQ family.</text>
</comment>
<dbReference type="KEGG" id="banc:PU02_0664"/>